<gene>
    <name evidence="3" type="ORF">K505DRAFT_282995</name>
</gene>
<keyword evidence="1" id="KW-0560">Oxidoreductase</keyword>
<proteinExistence type="predicted"/>
<evidence type="ECO:0000259" key="2">
    <source>
        <dbReference type="Pfam" id="PF02668"/>
    </source>
</evidence>
<dbReference type="SUPFAM" id="SSF51197">
    <property type="entry name" value="Clavaminate synthase-like"/>
    <property type="match status" value="1"/>
</dbReference>
<feature type="non-terminal residue" evidence="3">
    <location>
        <position position="1"/>
    </location>
</feature>
<evidence type="ECO:0000313" key="3">
    <source>
        <dbReference type="EMBL" id="KAF2790236.1"/>
    </source>
</evidence>
<name>A0A6A6X1K5_9PLEO</name>
<evidence type="ECO:0000256" key="1">
    <source>
        <dbReference type="ARBA" id="ARBA00023002"/>
    </source>
</evidence>
<dbReference type="PANTHER" id="PTHR10696:SF21">
    <property type="entry name" value="TAUD_TFDA-LIKE DOMAIN-CONTAINING PROTEIN"/>
    <property type="match status" value="1"/>
</dbReference>
<feature type="domain" description="TauD/TfdA-like" evidence="2">
    <location>
        <begin position="43"/>
        <end position="136"/>
    </location>
</feature>
<feature type="non-terminal residue" evidence="3">
    <location>
        <position position="136"/>
    </location>
</feature>
<dbReference type="Pfam" id="PF02668">
    <property type="entry name" value="TauD"/>
    <property type="match status" value="1"/>
</dbReference>
<accession>A0A6A6X1K5</accession>
<dbReference type="Gene3D" id="3.60.130.10">
    <property type="entry name" value="Clavaminate synthase-like"/>
    <property type="match status" value="1"/>
</dbReference>
<keyword evidence="4" id="KW-1185">Reference proteome</keyword>
<dbReference type="GO" id="GO:0016491">
    <property type="term" value="F:oxidoreductase activity"/>
    <property type="evidence" value="ECO:0007669"/>
    <property type="project" value="UniProtKB-KW"/>
</dbReference>
<protein>
    <recommendedName>
        <fullName evidence="2">TauD/TfdA-like domain-containing protein</fullName>
    </recommendedName>
</protein>
<dbReference type="PANTHER" id="PTHR10696">
    <property type="entry name" value="GAMMA-BUTYROBETAINE HYDROXYLASE-RELATED"/>
    <property type="match status" value="1"/>
</dbReference>
<reference evidence="3" key="1">
    <citation type="journal article" date="2020" name="Stud. Mycol.">
        <title>101 Dothideomycetes genomes: a test case for predicting lifestyles and emergence of pathogens.</title>
        <authorList>
            <person name="Haridas S."/>
            <person name="Albert R."/>
            <person name="Binder M."/>
            <person name="Bloem J."/>
            <person name="Labutti K."/>
            <person name="Salamov A."/>
            <person name="Andreopoulos B."/>
            <person name="Baker S."/>
            <person name="Barry K."/>
            <person name="Bills G."/>
            <person name="Bluhm B."/>
            <person name="Cannon C."/>
            <person name="Castanera R."/>
            <person name="Culley D."/>
            <person name="Daum C."/>
            <person name="Ezra D."/>
            <person name="Gonzalez J."/>
            <person name="Henrissat B."/>
            <person name="Kuo A."/>
            <person name="Liang C."/>
            <person name="Lipzen A."/>
            <person name="Lutzoni F."/>
            <person name="Magnuson J."/>
            <person name="Mondo S."/>
            <person name="Nolan M."/>
            <person name="Ohm R."/>
            <person name="Pangilinan J."/>
            <person name="Park H.-J."/>
            <person name="Ramirez L."/>
            <person name="Alfaro M."/>
            <person name="Sun H."/>
            <person name="Tritt A."/>
            <person name="Yoshinaga Y."/>
            <person name="Zwiers L.-H."/>
            <person name="Turgeon B."/>
            <person name="Goodwin S."/>
            <person name="Spatafora J."/>
            <person name="Crous P."/>
            <person name="Grigoriev I."/>
        </authorList>
    </citation>
    <scope>NUCLEOTIDE SEQUENCE</scope>
    <source>
        <strain evidence="3">CBS 109.77</strain>
    </source>
</reference>
<dbReference type="EMBL" id="MU002085">
    <property type="protein sequence ID" value="KAF2790236.1"/>
    <property type="molecule type" value="Genomic_DNA"/>
</dbReference>
<dbReference type="InterPro" id="IPR042098">
    <property type="entry name" value="TauD-like_sf"/>
</dbReference>
<evidence type="ECO:0000313" key="4">
    <source>
        <dbReference type="Proteomes" id="UP000799757"/>
    </source>
</evidence>
<dbReference type="InterPro" id="IPR050411">
    <property type="entry name" value="AlphaKG_dependent_hydroxylases"/>
</dbReference>
<sequence>YPPSVDLQPPYPPHTTFPLSLSPSSPSIPISTLVSSIQRLSSSGSIRNLLSRHGAIYFQDLRLDSASEFSDFANAFGWAPHEDIGNPVRRTILAKNVATANEGPNTQPVYPHKEFGLSPHYPAYVFFFCLSAPETG</sequence>
<dbReference type="Proteomes" id="UP000799757">
    <property type="component" value="Unassembled WGS sequence"/>
</dbReference>
<dbReference type="AlphaFoldDB" id="A0A6A6X1K5"/>
<organism evidence="3 4">
    <name type="scientific">Melanomma pulvis-pyrius CBS 109.77</name>
    <dbReference type="NCBI Taxonomy" id="1314802"/>
    <lineage>
        <taxon>Eukaryota</taxon>
        <taxon>Fungi</taxon>
        <taxon>Dikarya</taxon>
        <taxon>Ascomycota</taxon>
        <taxon>Pezizomycotina</taxon>
        <taxon>Dothideomycetes</taxon>
        <taxon>Pleosporomycetidae</taxon>
        <taxon>Pleosporales</taxon>
        <taxon>Melanommataceae</taxon>
        <taxon>Melanomma</taxon>
    </lineage>
</organism>
<dbReference type="OrthoDB" id="408743at2759"/>
<dbReference type="InterPro" id="IPR003819">
    <property type="entry name" value="TauD/TfdA-like"/>
</dbReference>